<sequence length="305" mass="33701">MIRSCLPFRCVETSTAHVNGIDLHFHAAGEGPAIVLVHGFPQTSAGWTHQIPALAAAGFRVLAPDMRGYGRSTIPDDPAAYDADTIAADLTGLLDHIGERSAIFVGHDIGATMVWHLARANPDRVRAVAALSVPFAPRPTQPPTAVLRATLGPEHYLLLFQEPGIAEKILTRDVRRTLLTEGNWTRAWARSGAMPPRPDWLSEEELAAAVLDFTRTGFSGGLSYYRNFDRNWQLSARFADQKVLMPALFITGTEDIVRTFMPTEPMRIWVPNLQMITLDGAGHFIQQERPEQVNRALIDFATRTT</sequence>
<dbReference type="PRINTS" id="PR00111">
    <property type="entry name" value="ABHYDROLASE"/>
</dbReference>
<evidence type="ECO:0000256" key="1">
    <source>
        <dbReference type="ARBA" id="ARBA00022801"/>
    </source>
</evidence>
<reference evidence="3 4" key="1">
    <citation type="journal article" date="2019" name="ACS Chem. Biol.">
        <title>Identification and Mobilization of a Cryptic Antibiotic Biosynthesis Gene Locus from a Human-Pathogenic Nocardia Isolate.</title>
        <authorList>
            <person name="Herisse M."/>
            <person name="Ishida K."/>
            <person name="Porter J.L."/>
            <person name="Howden B."/>
            <person name="Hertweck C."/>
            <person name="Stinear T.P."/>
            <person name="Pidot S.J."/>
        </authorList>
    </citation>
    <scope>NUCLEOTIDE SEQUENCE [LARGE SCALE GENOMIC DNA]</scope>
    <source>
        <strain evidence="3 4">AUSMDU00012717</strain>
    </source>
</reference>
<keyword evidence="4" id="KW-1185">Reference proteome</keyword>
<dbReference type="InterPro" id="IPR029058">
    <property type="entry name" value="AB_hydrolase_fold"/>
</dbReference>
<dbReference type="EMBL" id="CP046172">
    <property type="protein sequence ID" value="QIS10354.1"/>
    <property type="molecule type" value="Genomic_DNA"/>
</dbReference>
<dbReference type="AlphaFoldDB" id="A0A6G9YB29"/>
<dbReference type="GO" id="GO:0016787">
    <property type="term" value="F:hydrolase activity"/>
    <property type="evidence" value="ECO:0007669"/>
    <property type="project" value="UniProtKB-KW"/>
</dbReference>
<name>A0A6G9YB29_9NOCA</name>
<dbReference type="PRINTS" id="PR00412">
    <property type="entry name" value="EPOXHYDRLASE"/>
</dbReference>
<feature type="domain" description="AB hydrolase-1" evidence="2">
    <location>
        <begin position="32"/>
        <end position="289"/>
    </location>
</feature>
<dbReference type="PANTHER" id="PTHR43329">
    <property type="entry name" value="EPOXIDE HYDROLASE"/>
    <property type="match status" value="1"/>
</dbReference>
<dbReference type="Gene3D" id="3.40.50.1820">
    <property type="entry name" value="alpha/beta hydrolase"/>
    <property type="match status" value="1"/>
</dbReference>
<dbReference type="InterPro" id="IPR000639">
    <property type="entry name" value="Epox_hydrolase-like"/>
</dbReference>
<accession>A0A6G9YB29</accession>
<dbReference type="KEGG" id="nah:F5544_12315"/>
<gene>
    <name evidence="3" type="ORF">F5544_12315</name>
</gene>
<evidence type="ECO:0000259" key="2">
    <source>
        <dbReference type="Pfam" id="PF00561"/>
    </source>
</evidence>
<keyword evidence="1 3" id="KW-0378">Hydrolase</keyword>
<evidence type="ECO:0000313" key="4">
    <source>
        <dbReference type="Proteomes" id="UP000503540"/>
    </source>
</evidence>
<evidence type="ECO:0000313" key="3">
    <source>
        <dbReference type="EMBL" id="QIS10354.1"/>
    </source>
</evidence>
<dbReference type="SUPFAM" id="SSF53474">
    <property type="entry name" value="alpha/beta-Hydrolases"/>
    <property type="match status" value="1"/>
</dbReference>
<dbReference type="Proteomes" id="UP000503540">
    <property type="component" value="Chromosome"/>
</dbReference>
<proteinExistence type="predicted"/>
<organism evidence="3 4">
    <name type="scientific">Nocardia arthritidis</name>
    <dbReference type="NCBI Taxonomy" id="228602"/>
    <lineage>
        <taxon>Bacteria</taxon>
        <taxon>Bacillati</taxon>
        <taxon>Actinomycetota</taxon>
        <taxon>Actinomycetes</taxon>
        <taxon>Mycobacteriales</taxon>
        <taxon>Nocardiaceae</taxon>
        <taxon>Nocardia</taxon>
    </lineage>
</organism>
<protein>
    <submittedName>
        <fullName evidence="3">Alpha/beta fold hydrolase</fullName>
    </submittedName>
</protein>
<dbReference type="InterPro" id="IPR000073">
    <property type="entry name" value="AB_hydrolase_1"/>
</dbReference>
<dbReference type="Pfam" id="PF00561">
    <property type="entry name" value="Abhydrolase_1"/>
    <property type="match status" value="1"/>
</dbReference>